<evidence type="ECO:0000313" key="3">
    <source>
        <dbReference type="EMBL" id="CZR58881.1"/>
    </source>
</evidence>
<dbReference type="OrthoDB" id="10665969at2759"/>
<feature type="region of interest" description="Disordered" evidence="1">
    <location>
        <begin position="263"/>
        <end position="283"/>
    </location>
</feature>
<keyword evidence="4" id="KW-1185">Reference proteome</keyword>
<evidence type="ECO:0000313" key="4">
    <source>
        <dbReference type="Proteomes" id="UP000184330"/>
    </source>
</evidence>
<dbReference type="AlphaFoldDB" id="A0A1L7X1H9"/>
<evidence type="ECO:0000256" key="2">
    <source>
        <dbReference type="SAM" id="SignalP"/>
    </source>
</evidence>
<protein>
    <submittedName>
        <fullName evidence="3">Uncharacterized protein</fullName>
    </submittedName>
</protein>
<feature type="chain" id="PRO_5012431103" evidence="2">
    <location>
        <begin position="25"/>
        <end position="283"/>
    </location>
</feature>
<feature type="signal peptide" evidence="2">
    <location>
        <begin position="1"/>
        <end position="24"/>
    </location>
</feature>
<sequence length="283" mass="32109">MKYPVLSATLFFSALLATESLVTADTFPNFTSFDFATYDASFSLENVSLDSGTLDFPNSTAPNWIECNRLPCLGNCNSRVFLRPRLNIIPQHIIRFKYLCVHSQLKPSRRHDHTPEELWGLFRIQHKCWGRIDRLTHYLENELGVVLGFEYQCSKHTTIFLNEYDGGLSWNYDLADGYCYITPLPVRNAFGNEDAFVIPSFNLNYNISIGDDITMDSAVNFLPAQDQKKVVELPDSNYEIFRILEHSLQTRFSQMTFATPFTAGSPSSTPTITASETTAPSTH</sequence>
<dbReference type="Proteomes" id="UP000184330">
    <property type="component" value="Unassembled WGS sequence"/>
</dbReference>
<keyword evidence="2" id="KW-0732">Signal</keyword>
<gene>
    <name evidence="3" type="ORF">PAC_08773</name>
</gene>
<evidence type="ECO:0000256" key="1">
    <source>
        <dbReference type="SAM" id="MobiDB-lite"/>
    </source>
</evidence>
<proteinExistence type="predicted"/>
<name>A0A1L7X1H9_9HELO</name>
<accession>A0A1L7X1H9</accession>
<reference evidence="3 4" key="1">
    <citation type="submission" date="2016-03" db="EMBL/GenBank/DDBJ databases">
        <authorList>
            <person name="Ploux O."/>
        </authorList>
    </citation>
    <scope>NUCLEOTIDE SEQUENCE [LARGE SCALE GENOMIC DNA]</scope>
    <source>
        <strain evidence="3 4">UAMH 11012</strain>
    </source>
</reference>
<organism evidence="3 4">
    <name type="scientific">Phialocephala subalpina</name>
    <dbReference type="NCBI Taxonomy" id="576137"/>
    <lineage>
        <taxon>Eukaryota</taxon>
        <taxon>Fungi</taxon>
        <taxon>Dikarya</taxon>
        <taxon>Ascomycota</taxon>
        <taxon>Pezizomycotina</taxon>
        <taxon>Leotiomycetes</taxon>
        <taxon>Helotiales</taxon>
        <taxon>Mollisiaceae</taxon>
        <taxon>Phialocephala</taxon>
        <taxon>Phialocephala fortinii species complex</taxon>
    </lineage>
</organism>
<dbReference type="EMBL" id="FJOG01000012">
    <property type="protein sequence ID" value="CZR58881.1"/>
    <property type="molecule type" value="Genomic_DNA"/>
</dbReference>